<dbReference type="CDD" id="cd00090">
    <property type="entry name" value="HTH_ARSR"/>
    <property type="match status" value="1"/>
</dbReference>
<dbReference type="InterPro" id="IPR051081">
    <property type="entry name" value="HTH_MetalResp_TranReg"/>
</dbReference>
<dbReference type="GO" id="GO:0003700">
    <property type="term" value="F:DNA-binding transcription factor activity"/>
    <property type="evidence" value="ECO:0007669"/>
    <property type="project" value="InterPro"/>
</dbReference>
<dbReference type="Gene3D" id="1.10.10.10">
    <property type="entry name" value="Winged helix-like DNA-binding domain superfamily/Winged helix DNA-binding domain"/>
    <property type="match status" value="1"/>
</dbReference>
<keyword evidence="3" id="KW-0804">Transcription</keyword>
<dbReference type="PANTHER" id="PTHR33154">
    <property type="entry name" value="TRANSCRIPTIONAL REGULATOR, ARSR FAMILY"/>
    <property type="match status" value="1"/>
</dbReference>
<gene>
    <name evidence="5" type="ORF">ATO3_05620</name>
</gene>
<keyword evidence="6" id="KW-1185">Reference proteome</keyword>
<dbReference type="OrthoDB" id="9790747at2"/>
<evidence type="ECO:0000256" key="1">
    <source>
        <dbReference type="ARBA" id="ARBA00023015"/>
    </source>
</evidence>
<reference evidence="5 6" key="1">
    <citation type="submission" date="2013-04" db="EMBL/GenBank/DDBJ databases">
        <title>Oceanicola sp. 22II1-22F33 Genome Sequencing.</title>
        <authorList>
            <person name="Lai Q."/>
            <person name="Li G."/>
            <person name="Shao Z."/>
        </authorList>
    </citation>
    <scope>NUCLEOTIDE SEQUENCE [LARGE SCALE GENOMIC DNA]</scope>
    <source>
        <strain evidence="5 6">22II1-22F33</strain>
    </source>
</reference>
<dbReference type="Pfam" id="PF12840">
    <property type="entry name" value="HTH_20"/>
    <property type="match status" value="1"/>
</dbReference>
<dbReference type="SMART" id="SM00418">
    <property type="entry name" value="HTH_ARSR"/>
    <property type="match status" value="1"/>
</dbReference>
<keyword evidence="2" id="KW-0238">DNA-binding</keyword>
<evidence type="ECO:0000256" key="2">
    <source>
        <dbReference type="ARBA" id="ARBA00023125"/>
    </source>
</evidence>
<dbReference type="PROSITE" id="PS50987">
    <property type="entry name" value="HTH_ARSR_2"/>
    <property type="match status" value="1"/>
</dbReference>
<keyword evidence="1" id="KW-0805">Transcription regulation</keyword>
<dbReference type="SUPFAM" id="SSF46785">
    <property type="entry name" value="Winged helix' DNA-binding domain"/>
    <property type="match status" value="1"/>
</dbReference>
<feature type="domain" description="HTH arsR-type" evidence="4">
    <location>
        <begin position="1"/>
        <end position="91"/>
    </location>
</feature>
<evidence type="ECO:0000256" key="3">
    <source>
        <dbReference type="ARBA" id="ARBA00023163"/>
    </source>
</evidence>
<dbReference type="InterPro" id="IPR036390">
    <property type="entry name" value="WH_DNA-bd_sf"/>
</dbReference>
<sequence length="111" mass="12218">MPPLTTTFAALGDPVRFAIAERLLKQGAMPAGKLRDVADISAPAISRHLRVMRKAGIVTQEVNGTRRIYAIDPSAVARIDAWLKLHRDFWAAGLDRLAQVQTLDKDQDGRS</sequence>
<organism evidence="5 6">
    <name type="scientific">Marinibacterium profundimaris</name>
    <dbReference type="NCBI Taxonomy" id="1679460"/>
    <lineage>
        <taxon>Bacteria</taxon>
        <taxon>Pseudomonadati</taxon>
        <taxon>Pseudomonadota</taxon>
        <taxon>Alphaproteobacteria</taxon>
        <taxon>Rhodobacterales</taxon>
        <taxon>Paracoccaceae</taxon>
        <taxon>Marinibacterium</taxon>
    </lineage>
</organism>
<proteinExistence type="predicted"/>
<dbReference type="InterPro" id="IPR011991">
    <property type="entry name" value="ArsR-like_HTH"/>
</dbReference>
<dbReference type="GO" id="GO:0003677">
    <property type="term" value="F:DNA binding"/>
    <property type="evidence" value="ECO:0007669"/>
    <property type="project" value="UniProtKB-KW"/>
</dbReference>
<evidence type="ECO:0000313" key="5">
    <source>
        <dbReference type="EMBL" id="OWU75687.1"/>
    </source>
</evidence>
<comment type="caution">
    <text evidence="5">The sequence shown here is derived from an EMBL/GenBank/DDBJ whole genome shotgun (WGS) entry which is preliminary data.</text>
</comment>
<dbReference type="RefSeq" id="WP_088648853.1">
    <property type="nucleotide sequence ID" value="NZ_AQQR01000002.1"/>
</dbReference>
<evidence type="ECO:0000259" key="4">
    <source>
        <dbReference type="PROSITE" id="PS50987"/>
    </source>
</evidence>
<dbReference type="InterPro" id="IPR036388">
    <property type="entry name" value="WH-like_DNA-bd_sf"/>
</dbReference>
<protein>
    <recommendedName>
        <fullName evidence="4">HTH arsR-type domain-containing protein</fullName>
    </recommendedName>
</protein>
<dbReference type="Proteomes" id="UP000215377">
    <property type="component" value="Unassembled WGS sequence"/>
</dbReference>
<dbReference type="InterPro" id="IPR001845">
    <property type="entry name" value="HTH_ArsR_DNA-bd_dom"/>
</dbReference>
<dbReference type="EMBL" id="AQQR01000002">
    <property type="protein sequence ID" value="OWU75687.1"/>
    <property type="molecule type" value="Genomic_DNA"/>
</dbReference>
<name>A0A225NRH4_9RHOB</name>
<evidence type="ECO:0000313" key="6">
    <source>
        <dbReference type="Proteomes" id="UP000215377"/>
    </source>
</evidence>
<accession>A0A225NRH4</accession>
<dbReference type="PANTHER" id="PTHR33154:SF33">
    <property type="entry name" value="TRANSCRIPTIONAL REPRESSOR SDPR"/>
    <property type="match status" value="1"/>
</dbReference>
<dbReference type="AlphaFoldDB" id="A0A225NRH4"/>
<dbReference type="NCBIfam" id="NF033788">
    <property type="entry name" value="HTH_metalloreg"/>
    <property type="match status" value="1"/>
</dbReference>